<accession>A0A366HF68</accession>
<protein>
    <submittedName>
        <fullName evidence="1">CotH protein</fullName>
    </submittedName>
</protein>
<organism evidence="1 2">
    <name type="scientific">Roseimicrobium gellanilyticum</name>
    <dbReference type="NCBI Taxonomy" id="748857"/>
    <lineage>
        <taxon>Bacteria</taxon>
        <taxon>Pseudomonadati</taxon>
        <taxon>Verrucomicrobiota</taxon>
        <taxon>Verrucomicrobiia</taxon>
        <taxon>Verrucomicrobiales</taxon>
        <taxon>Verrucomicrobiaceae</taxon>
        <taxon>Roseimicrobium</taxon>
    </lineage>
</organism>
<evidence type="ECO:0000313" key="1">
    <source>
        <dbReference type="EMBL" id="RBP41222.1"/>
    </source>
</evidence>
<keyword evidence="2" id="KW-1185">Reference proteome</keyword>
<reference evidence="1 2" key="1">
    <citation type="submission" date="2018-06" db="EMBL/GenBank/DDBJ databases">
        <title>Genomic Encyclopedia of Type Strains, Phase IV (KMG-IV): sequencing the most valuable type-strain genomes for metagenomic binning, comparative biology and taxonomic classification.</title>
        <authorList>
            <person name="Goeker M."/>
        </authorList>
    </citation>
    <scope>NUCLEOTIDE SEQUENCE [LARGE SCALE GENOMIC DNA]</scope>
    <source>
        <strain evidence="1 2">DSM 25532</strain>
    </source>
</reference>
<comment type="caution">
    <text evidence="1">The sequence shown here is derived from an EMBL/GenBank/DDBJ whole genome shotgun (WGS) entry which is preliminary data.</text>
</comment>
<dbReference type="Pfam" id="PF08757">
    <property type="entry name" value="CotH"/>
    <property type="match status" value="2"/>
</dbReference>
<evidence type="ECO:0000313" key="2">
    <source>
        <dbReference type="Proteomes" id="UP000253426"/>
    </source>
</evidence>
<name>A0A366HF68_9BACT</name>
<proteinExistence type="predicted"/>
<dbReference type="EMBL" id="QNRR01000007">
    <property type="protein sequence ID" value="RBP41222.1"/>
    <property type="molecule type" value="Genomic_DNA"/>
</dbReference>
<dbReference type="InterPro" id="IPR014867">
    <property type="entry name" value="Spore_coat_CotH_CotH2/3/7"/>
</dbReference>
<dbReference type="Proteomes" id="UP000253426">
    <property type="component" value="Unassembled WGS sequence"/>
</dbReference>
<sequence>MSQLPSPIRRKKQACLLGVCVASLLALSLGMEEWSTAGMLGYEQRARPELILGVDKISERQAAMLQAGLLKMSHTFATPEELASDSSAAIALYGKSCPSPQQALLARSMPPSTALLPARGELAPDITVISLVCRAQDLFDAESGIIANKEETGQEWERPAWLSAQRGSHLLVESPVGLRVHGGFNRKTPQTSFRLVFHSSYSGHDAAPAGLFFGGDSPASTEFILTNAAHPSRFNAALATEIATLAGCHTSRCTPAVVYLNGTRIPAPYFIYQRQSEEFVKDRFGLADVDWVRLKSRRPNENENYIIWRKWIRRERYPISMAEEGARFDLEELSAWVLAMTFTATTDNNQGGYFRDRSSSDAVWRTLTWDMDQAFNEIVQVVDGRRINYSEQPFEAIIGDRARLFFRLIEGSSEYRDYFRRFVRHKLESSLTQENLGSLLERYVHIARMQPDKAPELLDALARSREFLTTRRDTYLQYVEQRLQQAEEFHRKRLAQVTEN</sequence>
<gene>
    <name evidence="1" type="ORF">DES53_10752</name>
</gene>
<dbReference type="OrthoDB" id="9802197at2"/>
<dbReference type="AlphaFoldDB" id="A0A366HF68"/>